<protein>
    <submittedName>
        <fullName evidence="1">Uncharacterized protein</fullName>
    </submittedName>
</protein>
<gene>
    <name evidence="1" type="ORF">METZ01_LOCUS431772</name>
</gene>
<sequence>MEVSTKKIANARINGTILQTIMHNGQPKLVVVDKGKITEEDSWETALDERFEPAETSYIEKGLLVVPTAVDPTELNKVFDDLVGFFKRNVLLQDEDILLLA</sequence>
<proteinExistence type="predicted"/>
<dbReference type="AlphaFoldDB" id="A0A382Y8U4"/>
<feature type="non-terminal residue" evidence="1">
    <location>
        <position position="101"/>
    </location>
</feature>
<accession>A0A382Y8U4</accession>
<dbReference type="EMBL" id="UINC01173363">
    <property type="protein sequence ID" value="SVD78918.1"/>
    <property type="molecule type" value="Genomic_DNA"/>
</dbReference>
<name>A0A382Y8U4_9ZZZZ</name>
<organism evidence="1">
    <name type="scientific">marine metagenome</name>
    <dbReference type="NCBI Taxonomy" id="408172"/>
    <lineage>
        <taxon>unclassified sequences</taxon>
        <taxon>metagenomes</taxon>
        <taxon>ecological metagenomes</taxon>
    </lineage>
</organism>
<reference evidence="1" key="1">
    <citation type="submission" date="2018-05" db="EMBL/GenBank/DDBJ databases">
        <authorList>
            <person name="Lanie J.A."/>
            <person name="Ng W.-L."/>
            <person name="Kazmierczak K.M."/>
            <person name="Andrzejewski T.M."/>
            <person name="Davidsen T.M."/>
            <person name="Wayne K.J."/>
            <person name="Tettelin H."/>
            <person name="Glass J.I."/>
            <person name="Rusch D."/>
            <person name="Podicherti R."/>
            <person name="Tsui H.-C.T."/>
            <person name="Winkler M.E."/>
        </authorList>
    </citation>
    <scope>NUCLEOTIDE SEQUENCE</scope>
</reference>
<evidence type="ECO:0000313" key="1">
    <source>
        <dbReference type="EMBL" id="SVD78918.1"/>
    </source>
</evidence>